<dbReference type="PANTHER" id="PTHR22546:SF0">
    <property type="entry name" value="PROTEIN POF1B"/>
    <property type="match status" value="1"/>
</dbReference>
<dbReference type="EMBL" id="VZTB01011685">
    <property type="protein sequence ID" value="NXA79742.1"/>
    <property type="molecule type" value="Genomic_DNA"/>
</dbReference>
<organism evidence="3 4">
    <name type="scientific">Thryothorus ludovicianus</name>
    <name type="common">Carolina wren</name>
    <name type="synonym">Sylvia ludoviciana</name>
    <dbReference type="NCBI Taxonomy" id="74200"/>
    <lineage>
        <taxon>Eukaryota</taxon>
        <taxon>Metazoa</taxon>
        <taxon>Chordata</taxon>
        <taxon>Craniata</taxon>
        <taxon>Vertebrata</taxon>
        <taxon>Euteleostomi</taxon>
        <taxon>Archelosauria</taxon>
        <taxon>Archosauria</taxon>
        <taxon>Dinosauria</taxon>
        <taxon>Saurischia</taxon>
        <taxon>Theropoda</taxon>
        <taxon>Coelurosauria</taxon>
        <taxon>Aves</taxon>
        <taxon>Neognathae</taxon>
        <taxon>Neoaves</taxon>
        <taxon>Telluraves</taxon>
        <taxon>Australaves</taxon>
        <taxon>Passeriformes</taxon>
        <taxon>Certhiidae</taxon>
        <taxon>Troglodytinae</taxon>
        <taxon>Thryothorus</taxon>
    </lineage>
</organism>
<dbReference type="Pfam" id="PF24617">
    <property type="entry name" value="POF1B_HlH"/>
    <property type="match status" value="1"/>
</dbReference>
<accession>A0A7K7YP26</accession>
<dbReference type="AlphaFoldDB" id="A0A7K7YP26"/>
<dbReference type="GO" id="GO:0051015">
    <property type="term" value="F:actin filament binding"/>
    <property type="evidence" value="ECO:0007669"/>
    <property type="project" value="TreeGrafter"/>
</dbReference>
<dbReference type="PANTHER" id="PTHR22546">
    <property type="entry name" value="PREMATURE OVARIAN FAILURE, 1B"/>
    <property type="match status" value="1"/>
</dbReference>
<protein>
    <submittedName>
        <fullName evidence="3">POF1B protein</fullName>
    </submittedName>
</protein>
<feature type="non-terminal residue" evidence="3">
    <location>
        <position position="447"/>
    </location>
</feature>
<dbReference type="GO" id="GO:0005884">
    <property type="term" value="C:actin filament"/>
    <property type="evidence" value="ECO:0007669"/>
    <property type="project" value="TreeGrafter"/>
</dbReference>
<evidence type="ECO:0000259" key="2">
    <source>
        <dbReference type="Pfam" id="PF24617"/>
    </source>
</evidence>
<proteinExistence type="predicted"/>
<feature type="coiled-coil region" evidence="1">
    <location>
        <begin position="231"/>
        <end position="398"/>
    </location>
</feature>
<evidence type="ECO:0000256" key="1">
    <source>
        <dbReference type="SAM" id="Coils"/>
    </source>
</evidence>
<keyword evidence="4" id="KW-1185">Reference proteome</keyword>
<reference evidence="3 4" key="1">
    <citation type="submission" date="2019-09" db="EMBL/GenBank/DDBJ databases">
        <title>Bird 10,000 Genomes (B10K) Project - Family phase.</title>
        <authorList>
            <person name="Zhang G."/>
        </authorList>
    </citation>
    <scope>NUCLEOTIDE SEQUENCE [LARGE SCALE GENOMIC DNA]</scope>
    <source>
        <strain evidence="3">B10K-DU-001-68</strain>
        <tissue evidence="3">Muscle</tissue>
    </source>
</reference>
<gene>
    <name evidence="3" type="primary">Pof1b</name>
    <name evidence="3" type="ORF">THRLUD_R11360</name>
</gene>
<dbReference type="GO" id="GO:0005912">
    <property type="term" value="C:adherens junction"/>
    <property type="evidence" value="ECO:0007669"/>
    <property type="project" value="TreeGrafter"/>
</dbReference>
<evidence type="ECO:0000313" key="3">
    <source>
        <dbReference type="EMBL" id="NXA79742.1"/>
    </source>
</evidence>
<name>A0A7K7YP26_THRLU</name>
<feature type="non-terminal residue" evidence="3">
    <location>
        <position position="1"/>
    </location>
</feature>
<feature type="domain" description="POF1B helix-loop-helix" evidence="2">
    <location>
        <begin position="123"/>
        <end position="203"/>
    </location>
</feature>
<dbReference type="InterPro" id="IPR026186">
    <property type="entry name" value="POF1B"/>
</dbReference>
<comment type="caution">
    <text evidence="3">The sequence shown here is derived from an EMBL/GenBank/DDBJ whole genome shotgun (WGS) entry which is preliminary data.</text>
</comment>
<evidence type="ECO:0000313" key="4">
    <source>
        <dbReference type="Proteomes" id="UP000558509"/>
    </source>
</evidence>
<sequence>QGTIRRIIIENPDQEPLSPFLRGANFSPGNNVIYEKTIRKYELLNPLQVICTQRLGMHSLCLGRKHTLLCNSANISSGFLSSHADQPGLQIHFNLMQKDPVVMLPVSCQVSCPQDSPQQLDCRFFGELLAELHRKSTDLYSCLLQHVEKIGTRNHDIEFTCQTEDVEELIPKGLSEATKQQIRYLLQMRVTSDKSLRLVLSTFKNLREELCHLQDDLGKLETDNVLLKKDLAFKDSQVKEYETMLASLRENNRQQQQGLRDSTAKCRSLEEQLLSLRLSEGDKDCQLKELEYSKRALEQEIQSLKLQVRAHLAGPTLQTTTDELSSRYVEMINNLREDKDREIRSLRSQLCQFQQDITRREGSNSDLQMRLHELTSLLEDKEAFIKQQQEELFRLKHEKLSGSQSPGVTAIITKKYRNQYPILGLLSDDYKVTSPVNKSQTIVIERT</sequence>
<dbReference type="InterPro" id="IPR056240">
    <property type="entry name" value="POF1B_HlH"/>
</dbReference>
<dbReference type="GO" id="GO:0003382">
    <property type="term" value="P:epithelial cell morphogenesis"/>
    <property type="evidence" value="ECO:0007669"/>
    <property type="project" value="TreeGrafter"/>
</dbReference>
<dbReference type="GO" id="GO:0070830">
    <property type="term" value="P:bicellular tight junction assembly"/>
    <property type="evidence" value="ECO:0007669"/>
    <property type="project" value="TreeGrafter"/>
</dbReference>
<dbReference type="GO" id="GO:0007015">
    <property type="term" value="P:actin filament organization"/>
    <property type="evidence" value="ECO:0007669"/>
    <property type="project" value="TreeGrafter"/>
</dbReference>
<dbReference type="Proteomes" id="UP000558509">
    <property type="component" value="Unassembled WGS sequence"/>
</dbReference>
<dbReference type="GO" id="GO:0005923">
    <property type="term" value="C:bicellular tight junction"/>
    <property type="evidence" value="ECO:0007669"/>
    <property type="project" value="TreeGrafter"/>
</dbReference>
<keyword evidence="1" id="KW-0175">Coiled coil</keyword>